<accession>A0A1E3NWJ6</accession>
<evidence type="ECO:0008006" key="3">
    <source>
        <dbReference type="Google" id="ProtNLM"/>
    </source>
</evidence>
<dbReference type="Proteomes" id="UP000094112">
    <property type="component" value="Unassembled WGS sequence"/>
</dbReference>
<name>A0A1E3NWJ6_WICAA</name>
<reference evidence="1 2" key="1">
    <citation type="journal article" date="2016" name="Proc. Natl. Acad. Sci. U.S.A.">
        <title>Comparative genomics of biotechnologically important yeasts.</title>
        <authorList>
            <person name="Riley R."/>
            <person name="Haridas S."/>
            <person name="Wolfe K.H."/>
            <person name="Lopes M.R."/>
            <person name="Hittinger C.T."/>
            <person name="Goeker M."/>
            <person name="Salamov A.A."/>
            <person name="Wisecaver J.H."/>
            <person name="Long T.M."/>
            <person name="Calvey C.H."/>
            <person name="Aerts A.L."/>
            <person name="Barry K.W."/>
            <person name="Choi C."/>
            <person name="Clum A."/>
            <person name="Coughlan A.Y."/>
            <person name="Deshpande S."/>
            <person name="Douglass A.P."/>
            <person name="Hanson S.J."/>
            <person name="Klenk H.-P."/>
            <person name="LaButti K.M."/>
            <person name="Lapidus A."/>
            <person name="Lindquist E.A."/>
            <person name="Lipzen A.M."/>
            <person name="Meier-Kolthoff J.P."/>
            <person name="Ohm R.A."/>
            <person name="Otillar R.P."/>
            <person name="Pangilinan J.L."/>
            <person name="Peng Y."/>
            <person name="Rokas A."/>
            <person name="Rosa C.A."/>
            <person name="Scheuner C."/>
            <person name="Sibirny A.A."/>
            <person name="Slot J.C."/>
            <person name="Stielow J.B."/>
            <person name="Sun H."/>
            <person name="Kurtzman C.P."/>
            <person name="Blackwell M."/>
            <person name="Grigoriev I.V."/>
            <person name="Jeffries T.W."/>
        </authorList>
    </citation>
    <scope>NUCLEOTIDE SEQUENCE [LARGE SCALE GENOMIC DNA]</scope>
    <source>
        <strain evidence="2">ATCC 58044 / CBS 1984 / NCYC 433 / NRRL Y-366-8</strain>
    </source>
</reference>
<dbReference type="InterPro" id="IPR014722">
    <property type="entry name" value="Rib_uL2_dom2"/>
</dbReference>
<keyword evidence="2" id="KW-1185">Reference proteome</keyword>
<proteinExistence type="predicted"/>
<dbReference type="Pfam" id="PF22682">
    <property type="entry name" value="Ribosomal_uL24m-like"/>
    <property type="match status" value="1"/>
</dbReference>
<dbReference type="GO" id="GO:0003735">
    <property type="term" value="F:structural constituent of ribosome"/>
    <property type="evidence" value="ECO:0007669"/>
    <property type="project" value="EnsemblFungi"/>
</dbReference>
<dbReference type="EMBL" id="KV454213">
    <property type="protein sequence ID" value="ODQ57504.1"/>
    <property type="molecule type" value="Genomic_DNA"/>
</dbReference>
<protein>
    <recommendedName>
        <fullName evidence="3">KOW domain-containing protein</fullName>
    </recommendedName>
</protein>
<dbReference type="GeneID" id="30203788"/>
<evidence type="ECO:0000313" key="1">
    <source>
        <dbReference type="EMBL" id="ODQ57504.1"/>
    </source>
</evidence>
<dbReference type="STRING" id="683960.A0A1E3NWJ6"/>
<sequence length="299" mass="34537">MSFLSKAGERFKLNLKRVPKFRLGQYEKLQNKSHPPFLRPDVKIDIQADNSIPTDFSKLKYLVGDRVMIVKGPKKGSICKVSRHVEGNGYILDENGPTNTVAIPKMFWQEGQKSHIVTYPRAVSGDNLRLVAEIEDEKTGQMKTVAVENLEFKGQYYDEDYKKVLKYRTVKGQNDLHIPYPRPDPKEEGQLCTEVDNVRERTYFVESAVKSSIPEDALLTIRNPHSKYRRAKLTKLDVKRLTPPSMPLSETRKAYWKEKRELSKLPKVNITDEMKAFLGAKIREHEKVKAKQFEEVSKL</sequence>
<gene>
    <name evidence="1" type="ORF">WICANDRAFT_96840</name>
</gene>
<dbReference type="RefSeq" id="XP_019036711.1">
    <property type="nucleotide sequence ID" value="XM_019186542.1"/>
</dbReference>
<dbReference type="InterPro" id="IPR008991">
    <property type="entry name" value="Translation_prot_SH3-like_sf"/>
</dbReference>
<dbReference type="OrthoDB" id="359154at2759"/>
<dbReference type="GO" id="GO:0005762">
    <property type="term" value="C:mitochondrial large ribosomal subunit"/>
    <property type="evidence" value="ECO:0007669"/>
    <property type="project" value="EnsemblFungi"/>
</dbReference>
<dbReference type="AlphaFoldDB" id="A0A1E3NWJ6"/>
<dbReference type="Gene3D" id="2.30.30.30">
    <property type="match status" value="1"/>
</dbReference>
<organism evidence="1 2">
    <name type="scientific">Wickerhamomyces anomalus (strain ATCC 58044 / CBS 1984 / NCYC 433 / NRRL Y-366-8)</name>
    <name type="common">Yeast</name>
    <name type="synonym">Hansenula anomala</name>
    <dbReference type="NCBI Taxonomy" id="683960"/>
    <lineage>
        <taxon>Eukaryota</taxon>
        <taxon>Fungi</taxon>
        <taxon>Dikarya</taxon>
        <taxon>Ascomycota</taxon>
        <taxon>Saccharomycotina</taxon>
        <taxon>Saccharomycetes</taxon>
        <taxon>Phaffomycetales</taxon>
        <taxon>Wickerhamomycetaceae</taxon>
        <taxon>Wickerhamomyces</taxon>
    </lineage>
</organism>
<dbReference type="SUPFAM" id="SSF50104">
    <property type="entry name" value="Translation proteins SH3-like domain"/>
    <property type="match status" value="1"/>
</dbReference>
<evidence type="ECO:0000313" key="2">
    <source>
        <dbReference type="Proteomes" id="UP000094112"/>
    </source>
</evidence>